<evidence type="ECO:0000256" key="1">
    <source>
        <dbReference type="SAM" id="MobiDB-lite"/>
    </source>
</evidence>
<dbReference type="EMBL" id="LNQE01001273">
    <property type="protein sequence ID" value="KUG19608.1"/>
    <property type="molecule type" value="Genomic_DNA"/>
</dbReference>
<sequence length="151" mass="16895">MKPHELAEKVRALTSEGREKIRAGEMTDEDLQAEIASLVQSEAKGWSDGKRIKYFHAVAAEEVRASNARVLLVSHEAQVWQVRSWHLARTHADCPPDPDPGLRRRAAESAKKPLADLRTIRESRAWKQLGQALPDLPADIEELYEQASVPG</sequence>
<dbReference type="AlphaFoldDB" id="A0A0W8FFE3"/>
<comment type="caution">
    <text evidence="2">The sequence shown here is derived from an EMBL/GenBank/DDBJ whole genome shotgun (WGS) entry which is preliminary data.</text>
</comment>
<evidence type="ECO:0000313" key="2">
    <source>
        <dbReference type="EMBL" id="KUG19608.1"/>
    </source>
</evidence>
<proteinExistence type="predicted"/>
<name>A0A0W8FFE3_9ZZZZ</name>
<reference evidence="2" key="1">
    <citation type="journal article" date="2015" name="Proc. Natl. Acad. Sci. U.S.A.">
        <title>Networks of energetic and metabolic interactions define dynamics in microbial communities.</title>
        <authorList>
            <person name="Embree M."/>
            <person name="Liu J.K."/>
            <person name="Al-Bassam M.M."/>
            <person name="Zengler K."/>
        </authorList>
    </citation>
    <scope>NUCLEOTIDE SEQUENCE</scope>
</reference>
<feature type="region of interest" description="Disordered" evidence="1">
    <location>
        <begin position="90"/>
        <end position="114"/>
    </location>
</feature>
<protein>
    <submittedName>
        <fullName evidence="2">Uncharacterized protein</fullName>
    </submittedName>
</protein>
<gene>
    <name evidence="2" type="ORF">ASZ90_010679</name>
</gene>
<accession>A0A0W8FFE3</accession>
<organism evidence="2">
    <name type="scientific">hydrocarbon metagenome</name>
    <dbReference type="NCBI Taxonomy" id="938273"/>
    <lineage>
        <taxon>unclassified sequences</taxon>
        <taxon>metagenomes</taxon>
        <taxon>ecological metagenomes</taxon>
    </lineage>
</organism>